<feature type="transmembrane region" description="Helical" evidence="5">
    <location>
        <begin position="209"/>
        <end position="234"/>
    </location>
</feature>
<feature type="transmembrane region" description="Helical" evidence="5">
    <location>
        <begin position="134"/>
        <end position="157"/>
    </location>
</feature>
<keyword evidence="3 5" id="KW-1133">Transmembrane helix</keyword>
<feature type="transmembrane region" description="Helical" evidence="5">
    <location>
        <begin position="75"/>
        <end position="94"/>
    </location>
</feature>
<accession>A0A3N2GS59</accession>
<evidence type="ECO:0000259" key="6">
    <source>
        <dbReference type="PROSITE" id="PS50850"/>
    </source>
</evidence>
<evidence type="ECO:0000256" key="5">
    <source>
        <dbReference type="SAM" id="Phobius"/>
    </source>
</evidence>
<dbReference type="Proteomes" id="UP000274843">
    <property type="component" value="Unassembled WGS sequence"/>
</dbReference>
<name>A0A3N2GS59_9PSEU</name>
<keyword evidence="4 5" id="KW-0472">Membrane</keyword>
<dbReference type="Pfam" id="PF07690">
    <property type="entry name" value="MFS_1"/>
    <property type="match status" value="1"/>
</dbReference>
<feature type="transmembrane region" description="Helical" evidence="5">
    <location>
        <begin position="271"/>
        <end position="291"/>
    </location>
</feature>
<organism evidence="7 8">
    <name type="scientific">Amycolatopsis thermoflava</name>
    <dbReference type="NCBI Taxonomy" id="84480"/>
    <lineage>
        <taxon>Bacteria</taxon>
        <taxon>Bacillati</taxon>
        <taxon>Actinomycetota</taxon>
        <taxon>Actinomycetes</taxon>
        <taxon>Pseudonocardiales</taxon>
        <taxon>Pseudonocardiaceae</taxon>
        <taxon>Amycolatopsis</taxon>
        <taxon>Amycolatopsis methanolica group</taxon>
    </lineage>
</organism>
<dbReference type="Gene3D" id="1.20.1250.20">
    <property type="entry name" value="MFS general substrate transporter like domains"/>
    <property type="match status" value="1"/>
</dbReference>
<keyword evidence="2 5" id="KW-0812">Transmembrane</keyword>
<feature type="transmembrane region" description="Helical" evidence="5">
    <location>
        <begin position="364"/>
        <end position="381"/>
    </location>
</feature>
<comment type="subcellular location">
    <subcellularLocation>
        <location evidence="1">Cell membrane</location>
        <topology evidence="1">Multi-pass membrane protein</topology>
    </subcellularLocation>
</comment>
<feature type="transmembrane region" description="Helical" evidence="5">
    <location>
        <begin position="297"/>
        <end position="317"/>
    </location>
</feature>
<dbReference type="GO" id="GO:0022857">
    <property type="term" value="F:transmembrane transporter activity"/>
    <property type="evidence" value="ECO:0007669"/>
    <property type="project" value="InterPro"/>
</dbReference>
<dbReference type="EMBL" id="RKHY01000001">
    <property type="protein sequence ID" value="ROS39170.1"/>
    <property type="molecule type" value="Genomic_DNA"/>
</dbReference>
<dbReference type="PROSITE" id="PS50850">
    <property type="entry name" value="MFS"/>
    <property type="match status" value="1"/>
</dbReference>
<feature type="transmembrane region" description="Helical" evidence="5">
    <location>
        <begin position="338"/>
        <end position="358"/>
    </location>
</feature>
<feature type="domain" description="Major facilitator superfamily (MFS) profile" evidence="6">
    <location>
        <begin position="10"/>
        <end position="385"/>
    </location>
</feature>
<evidence type="ECO:0000256" key="3">
    <source>
        <dbReference type="ARBA" id="ARBA00022989"/>
    </source>
</evidence>
<reference evidence="7 8" key="1">
    <citation type="submission" date="2018-11" db="EMBL/GenBank/DDBJ databases">
        <title>Sequencing the genomes of 1000 actinobacteria strains.</title>
        <authorList>
            <person name="Klenk H.-P."/>
        </authorList>
    </citation>
    <scope>NUCLEOTIDE SEQUENCE [LARGE SCALE GENOMIC DNA]</scope>
    <source>
        <strain evidence="7 8">DSM 44348</strain>
    </source>
</reference>
<feature type="transmembrane region" description="Helical" evidence="5">
    <location>
        <begin position="163"/>
        <end position="183"/>
    </location>
</feature>
<dbReference type="InterPro" id="IPR011701">
    <property type="entry name" value="MFS"/>
</dbReference>
<evidence type="ECO:0000256" key="1">
    <source>
        <dbReference type="ARBA" id="ARBA00004651"/>
    </source>
</evidence>
<sequence length="387" mass="38724">MCEMHAKDRAFAALLLGMLMAQLDTTVVVAALPALQADLAAGTAVAGVTTAYLVTVTFATLVLGRLGDRHGRRAVFTGSVLVFAAASAACAAAPDIATLVAARAVQGIGGSGLVVTAMSALGEMFDRDQLIRRAGWQTAVFALASVGGPPLGALLVAGPGWRWIFLLNLPLCLIALAIGFRGLPTGTGRTPPLRPAVRAMFADRTTRRAVVVTALSGLALFGTFTYVSLAIGLIGATSALLTAMTAGQLVTSASFAAWARRWPDLPAWGRLGCTSGAVGLVLLALAPHAGVAVLVPGLFLAGAAFGLTASAYTLLVQTTAAKEVLGASMGVLAFARQAGGVVGTAGLGTVAVLCTGGFGSPGLTIAFACAALAMAVALAVTPREAVG</sequence>
<dbReference type="AlphaFoldDB" id="A0A3N2GS59"/>
<dbReference type="InterPro" id="IPR036259">
    <property type="entry name" value="MFS_trans_sf"/>
</dbReference>
<gene>
    <name evidence="7" type="ORF">EDD35_1467</name>
</gene>
<evidence type="ECO:0000256" key="4">
    <source>
        <dbReference type="ARBA" id="ARBA00023136"/>
    </source>
</evidence>
<dbReference type="PANTHER" id="PTHR23501">
    <property type="entry name" value="MAJOR FACILITATOR SUPERFAMILY"/>
    <property type="match status" value="1"/>
</dbReference>
<proteinExistence type="predicted"/>
<dbReference type="SUPFAM" id="SSF103473">
    <property type="entry name" value="MFS general substrate transporter"/>
    <property type="match status" value="1"/>
</dbReference>
<protein>
    <submittedName>
        <fullName evidence="7">Putative MFS family arabinose efflux permease</fullName>
    </submittedName>
</protein>
<feature type="transmembrane region" description="Helical" evidence="5">
    <location>
        <begin position="100"/>
        <end position="122"/>
    </location>
</feature>
<evidence type="ECO:0000313" key="8">
    <source>
        <dbReference type="Proteomes" id="UP000274843"/>
    </source>
</evidence>
<feature type="transmembrane region" description="Helical" evidence="5">
    <location>
        <begin position="240"/>
        <end position="259"/>
    </location>
</feature>
<evidence type="ECO:0000313" key="7">
    <source>
        <dbReference type="EMBL" id="ROS39170.1"/>
    </source>
</evidence>
<keyword evidence="8" id="KW-1185">Reference proteome</keyword>
<evidence type="ECO:0000256" key="2">
    <source>
        <dbReference type="ARBA" id="ARBA00022692"/>
    </source>
</evidence>
<feature type="transmembrane region" description="Helical" evidence="5">
    <location>
        <begin position="40"/>
        <end position="63"/>
    </location>
</feature>
<dbReference type="GO" id="GO:0005886">
    <property type="term" value="C:plasma membrane"/>
    <property type="evidence" value="ECO:0007669"/>
    <property type="project" value="UniProtKB-SubCell"/>
</dbReference>
<dbReference type="InterPro" id="IPR020846">
    <property type="entry name" value="MFS_dom"/>
</dbReference>
<comment type="caution">
    <text evidence="7">The sequence shown here is derived from an EMBL/GenBank/DDBJ whole genome shotgun (WGS) entry which is preliminary data.</text>
</comment>